<proteinExistence type="predicted"/>
<dbReference type="Gene3D" id="3.40.50.720">
    <property type="entry name" value="NAD(P)-binding Rossmann-like Domain"/>
    <property type="match status" value="1"/>
</dbReference>
<keyword evidence="2" id="KW-0548">Nucleotidyltransferase</keyword>
<accession>A0A4U8QDE9</accession>
<feature type="domain" description="THIF-type NAD/FAD binding fold" evidence="1">
    <location>
        <begin position="11"/>
        <end position="235"/>
    </location>
</feature>
<dbReference type="RefSeq" id="WP_027296857.1">
    <property type="nucleotide sequence ID" value="NZ_CABMJZ010000074.1"/>
</dbReference>
<evidence type="ECO:0000259" key="1">
    <source>
        <dbReference type="Pfam" id="PF00899"/>
    </source>
</evidence>
<dbReference type="EMBL" id="QGQD01000001">
    <property type="protein sequence ID" value="TLD03071.1"/>
    <property type="molecule type" value="Genomic_DNA"/>
</dbReference>
<dbReference type="FunFam" id="3.40.50.720:FF:000141">
    <property type="entry name" value="tRNA threonylcarbamoyladenosine dehydratase"/>
    <property type="match status" value="1"/>
</dbReference>
<dbReference type="CDD" id="cd00755">
    <property type="entry name" value="YgdL_like"/>
    <property type="match status" value="1"/>
</dbReference>
<name>A0A4U8QDE9_9FIRM</name>
<dbReference type="Pfam" id="PF00899">
    <property type="entry name" value="ThiF"/>
    <property type="match status" value="1"/>
</dbReference>
<dbReference type="GO" id="GO:0061504">
    <property type="term" value="P:cyclic threonylcarbamoyladenosine biosynthetic process"/>
    <property type="evidence" value="ECO:0007669"/>
    <property type="project" value="TreeGrafter"/>
</dbReference>
<dbReference type="InterPro" id="IPR000594">
    <property type="entry name" value="ThiF_NAD_FAD-bd"/>
</dbReference>
<dbReference type="AlphaFoldDB" id="A0A4U8QDE9"/>
<dbReference type="GO" id="GO:0008641">
    <property type="term" value="F:ubiquitin-like modifier activating enzyme activity"/>
    <property type="evidence" value="ECO:0007669"/>
    <property type="project" value="InterPro"/>
</dbReference>
<keyword evidence="2" id="KW-0808">Transferase</keyword>
<dbReference type="OrthoDB" id="9804150at2"/>
<keyword evidence="3" id="KW-1185">Reference proteome</keyword>
<dbReference type="InterPro" id="IPR035985">
    <property type="entry name" value="Ubiquitin-activating_enz"/>
</dbReference>
<sequence>MSEQLVRTELLLGKEGADRLLNSRVAVFGVGGVGGFAIEALARSGVGTLDIIDNDQVCESNLNRQIIALHSTIGMNKVDVMKERIADINPEIRVNVHRCFYLPENADSFDFTLYDYIIDAIDTVTGKIQLVMQAQAAGTPIISCMGAGNKLDPARFEVADIYKTSVCPLAKVMRKELKARGVKSLKVVYSREEASKPAQTIAEGNRRAIPGSIAFVPSVAGLILAGEVVKDLVNPSKTISSK</sequence>
<reference evidence="2 3" key="1">
    <citation type="journal article" date="2019" name="Anaerobe">
        <title>Detection of Robinsoniella peoriensis in multiple bone samples of a trauma patient.</title>
        <authorList>
            <person name="Schrottner P."/>
            <person name="Hartwich K."/>
            <person name="Bunk B."/>
            <person name="Schober I."/>
            <person name="Helbig S."/>
            <person name="Rudolph W.W."/>
            <person name="Gunzer F."/>
        </authorList>
    </citation>
    <scope>NUCLEOTIDE SEQUENCE [LARGE SCALE GENOMIC DNA]</scope>
    <source>
        <strain evidence="2 3">DSM 106044</strain>
    </source>
</reference>
<protein>
    <submittedName>
        <fullName evidence="2">Putative adenylyltransferase/sulfurtransferase MoeZ</fullName>
    </submittedName>
</protein>
<dbReference type="GO" id="GO:0016779">
    <property type="term" value="F:nucleotidyltransferase activity"/>
    <property type="evidence" value="ECO:0007669"/>
    <property type="project" value="UniProtKB-KW"/>
</dbReference>
<dbReference type="STRING" id="180332.GCA_000797495_02623"/>
<comment type="caution">
    <text evidence="2">The sequence shown here is derived from an EMBL/GenBank/DDBJ whole genome shotgun (WGS) entry which is preliminary data.</text>
</comment>
<dbReference type="PANTHER" id="PTHR43267:SF1">
    <property type="entry name" value="TRNA THREONYLCARBAMOYLADENOSINE DEHYDRATASE"/>
    <property type="match status" value="1"/>
</dbReference>
<gene>
    <name evidence="2" type="primary">moeZ_1</name>
    <name evidence="2" type="ORF">DSM106044_00095</name>
</gene>
<evidence type="ECO:0000313" key="3">
    <source>
        <dbReference type="Proteomes" id="UP000306509"/>
    </source>
</evidence>
<dbReference type="PANTHER" id="PTHR43267">
    <property type="entry name" value="TRNA THREONYLCARBAMOYLADENOSINE DEHYDRATASE"/>
    <property type="match status" value="1"/>
</dbReference>
<dbReference type="GO" id="GO:0061503">
    <property type="term" value="F:tRNA threonylcarbamoyladenosine dehydratase"/>
    <property type="evidence" value="ECO:0007669"/>
    <property type="project" value="TreeGrafter"/>
</dbReference>
<dbReference type="InterPro" id="IPR045886">
    <property type="entry name" value="ThiF/MoeB/HesA"/>
</dbReference>
<dbReference type="SUPFAM" id="SSF69572">
    <property type="entry name" value="Activating enzymes of the ubiquitin-like proteins"/>
    <property type="match status" value="1"/>
</dbReference>
<evidence type="ECO:0000313" key="2">
    <source>
        <dbReference type="EMBL" id="TLD03071.1"/>
    </source>
</evidence>
<organism evidence="2 3">
    <name type="scientific">Robinsoniella peoriensis</name>
    <dbReference type="NCBI Taxonomy" id="180332"/>
    <lineage>
        <taxon>Bacteria</taxon>
        <taxon>Bacillati</taxon>
        <taxon>Bacillota</taxon>
        <taxon>Clostridia</taxon>
        <taxon>Lachnospirales</taxon>
        <taxon>Lachnospiraceae</taxon>
        <taxon>Robinsoniella</taxon>
    </lineage>
</organism>
<dbReference type="Proteomes" id="UP000306509">
    <property type="component" value="Unassembled WGS sequence"/>
</dbReference>